<dbReference type="SUPFAM" id="SSF144083">
    <property type="entry name" value="Magnesium transport protein CorA, transmembrane region"/>
    <property type="match status" value="1"/>
</dbReference>
<keyword evidence="7" id="KW-0862">Zinc</keyword>
<gene>
    <name evidence="12" type="ORF">EDC91_12415</name>
</gene>
<reference evidence="12 13" key="1">
    <citation type="submission" date="2019-03" db="EMBL/GenBank/DDBJ databases">
        <title>Freshwater and sediment microbial communities from various areas in North America, analyzing microbe dynamics in response to fracking.</title>
        <authorList>
            <person name="Lamendella R."/>
        </authorList>
    </citation>
    <scope>NUCLEOTIDE SEQUENCE [LARGE SCALE GENOMIC DNA]</scope>
    <source>
        <strain evidence="12 13">74A</strain>
    </source>
</reference>
<dbReference type="Proteomes" id="UP000294832">
    <property type="component" value="Unassembled WGS sequence"/>
</dbReference>
<name>A0A4R2FH88_9GAMM</name>
<keyword evidence="9" id="KW-0406">Ion transport</keyword>
<evidence type="ECO:0000256" key="6">
    <source>
        <dbReference type="ARBA" id="ARBA00022692"/>
    </source>
</evidence>
<dbReference type="GO" id="GO:0050897">
    <property type="term" value="F:cobalt ion binding"/>
    <property type="evidence" value="ECO:0007669"/>
    <property type="project" value="TreeGrafter"/>
</dbReference>
<dbReference type="GO" id="GO:0005886">
    <property type="term" value="C:plasma membrane"/>
    <property type="evidence" value="ECO:0007669"/>
    <property type="project" value="UniProtKB-SubCell"/>
</dbReference>
<evidence type="ECO:0000256" key="4">
    <source>
        <dbReference type="ARBA" id="ARBA00022475"/>
    </source>
</evidence>
<evidence type="ECO:0000313" key="12">
    <source>
        <dbReference type="EMBL" id="TCN81361.1"/>
    </source>
</evidence>
<dbReference type="SUPFAM" id="SSF143865">
    <property type="entry name" value="CorA soluble domain-like"/>
    <property type="match status" value="1"/>
</dbReference>
<keyword evidence="5" id="KW-0997">Cell inner membrane</keyword>
<sequence length="322" mass="36457">MPEGLISSLLLNGTNAGQHLTHEQAGNWQPQDGLLWLHFDYKHTKTRNWLKNICKLPPLETEALLVQDTRPRIVRAGNGLLLALRGINLNPGADPEDMVSIRLYIDQQRIISTCSRQLLAVKELQQAISDGSGPQSSGDFLLSLCDKLTDRKIDFIDQLEDKLADMEELLVSGEGRELRVDVAELRRQTVVLRRYLAPQREAYIKLLNDSASLFDDSQKRRFGEISDTLIRGIEDLDSIRERATVAQEELQNRQTEALNQRLYFLALISAIFLPLGFLTGLLGVNIAGIPGADSHWAFAAFCGFLLLLVGFQLWLFYRFRWL</sequence>
<dbReference type="PANTHER" id="PTHR46494:SF3">
    <property type="entry name" value="ZINC TRANSPORT PROTEIN ZNTB"/>
    <property type="match status" value="1"/>
</dbReference>
<evidence type="ECO:0000256" key="11">
    <source>
        <dbReference type="SAM" id="Phobius"/>
    </source>
</evidence>
<dbReference type="PANTHER" id="PTHR46494">
    <property type="entry name" value="CORA FAMILY METAL ION TRANSPORTER (EUROFUNG)"/>
    <property type="match status" value="1"/>
</dbReference>
<dbReference type="InterPro" id="IPR045861">
    <property type="entry name" value="CorA_cytoplasmic_dom"/>
</dbReference>
<dbReference type="OrthoDB" id="9803484at2"/>
<keyword evidence="4" id="KW-1003">Cell membrane</keyword>
<dbReference type="GO" id="GO:0015095">
    <property type="term" value="F:magnesium ion transmembrane transporter activity"/>
    <property type="evidence" value="ECO:0007669"/>
    <property type="project" value="TreeGrafter"/>
</dbReference>
<dbReference type="GO" id="GO:0015087">
    <property type="term" value="F:cobalt ion transmembrane transporter activity"/>
    <property type="evidence" value="ECO:0007669"/>
    <property type="project" value="TreeGrafter"/>
</dbReference>
<dbReference type="InterPro" id="IPR045863">
    <property type="entry name" value="CorA_TM1_TM2"/>
</dbReference>
<keyword evidence="10 11" id="KW-0472">Membrane</keyword>
<dbReference type="EMBL" id="SLWF01000024">
    <property type="protein sequence ID" value="TCN81361.1"/>
    <property type="molecule type" value="Genomic_DNA"/>
</dbReference>
<dbReference type="Gene3D" id="1.20.58.340">
    <property type="entry name" value="Magnesium transport protein CorA, transmembrane region"/>
    <property type="match status" value="2"/>
</dbReference>
<comment type="similarity">
    <text evidence="2">Belongs to the CorA metal ion transporter (MIT) (TC 1.A.35) family.</text>
</comment>
<keyword evidence="8 11" id="KW-1133">Transmembrane helix</keyword>
<organism evidence="12 13">
    <name type="scientific">Shewanella fodinae</name>
    <dbReference type="NCBI Taxonomy" id="552357"/>
    <lineage>
        <taxon>Bacteria</taxon>
        <taxon>Pseudomonadati</taxon>
        <taxon>Pseudomonadota</taxon>
        <taxon>Gammaproteobacteria</taxon>
        <taxon>Alteromonadales</taxon>
        <taxon>Shewanellaceae</taxon>
        <taxon>Shewanella</taxon>
    </lineage>
</organism>
<evidence type="ECO:0000256" key="10">
    <source>
        <dbReference type="ARBA" id="ARBA00023136"/>
    </source>
</evidence>
<evidence type="ECO:0000256" key="3">
    <source>
        <dbReference type="ARBA" id="ARBA00022448"/>
    </source>
</evidence>
<protein>
    <submittedName>
        <fullName evidence="12">Zinc transporter</fullName>
    </submittedName>
</protein>
<dbReference type="InterPro" id="IPR002523">
    <property type="entry name" value="MgTranspt_CorA/ZnTranspt_ZntB"/>
</dbReference>
<comment type="subcellular location">
    <subcellularLocation>
        <location evidence="1">Cell membrane</location>
        <topology evidence="1">Multi-pass membrane protein</topology>
    </subcellularLocation>
</comment>
<feature type="transmembrane region" description="Helical" evidence="11">
    <location>
        <begin position="296"/>
        <end position="317"/>
    </location>
</feature>
<evidence type="ECO:0000256" key="9">
    <source>
        <dbReference type="ARBA" id="ARBA00023065"/>
    </source>
</evidence>
<accession>A0A4R2FH88</accession>
<evidence type="ECO:0000313" key="13">
    <source>
        <dbReference type="Proteomes" id="UP000294832"/>
    </source>
</evidence>
<comment type="caution">
    <text evidence="12">The sequence shown here is derived from an EMBL/GenBank/DDBJ whole genome shotgun (WGS) entry which is preliminary data.</text>
</comment>
<proteinExistence type="inferred from homology"/>
<evidence type="ECO:0000256" key="8">
    <source>
        <dbReference type="ARBA" id="ARBA00022989"/>
    </source>
</evidence>
<keyword evidence="6 11" id="KW-0812">Transmembrane</keyword>
<evidence type="ECO:0000256" key="7">
    <source>
        <dbReference type="ARBA" id="ARBA00022833"/>
    </source>
</evidence>
<keyword evidence="13" id="KW-1185">Reference proteome</keyword>
<dbReference type="Pfam" id="PF01544">
    <property type="entry name" value="CorA"/>
    <property type="match status" value="1"/>
</dbReference>
<dbReference type="AlphaFoldDB" id="A0A4R2FH88"/>
<dbReference type="CDD" id="cd12833">
    <property type="entry name" value="ZntB-like_1"/>
    <property type="match status" value="1"/>
</dbReference>
<evidence type="ECO:0000256" key="5">
    <source>
        <dbReference type="ARBA" id="ARBA00022519"/>
    </source>
</evidence>
<dbReference type="RefSeq" id="WP_133039794.1">
    <property type="nucleotide sequence ID" value="NZ_SLWF01000024.1"/>
</dbReference>
<evidence type="ECO:0000256" key="1">
    <source>
        <dbReference type="ARBA" id="ARBA00004651"/>
    </source>
</evidence>
<evidence type="ECO:0000256" key="2">
    <source>
        <dbReference type="ARBA" id="ARBA00009765"/>
    </source>
</evidence>
<keyword evidence="3" id="KW-0813">Transport</keyword>
<dbReference type="GO" id="GO:0000287">
    <property type="term" value="F:magnesium ion binding"/>
    <property type="evidence" value="ECO:0007669"/>
    <property type="project" value="TreeGrafter"/>
</dbReference>
<feature type="transmembrane region" description="Helical" evidence="11">
    <location>
        <begin position="262"/>
        <end position="284"/>
    </location>
</feature>
<dbReference type="Gene3D" id="3.30.460.20">
    <property type="entry name" value="CorA soluble domain-like"/>
    <property type="match status" value="1"/>
</dbReference>